<reference evidence="4 5" key="1">
    <citation type="submission" date="2024-08" db="EMBL/GenBank/DDBJ databases">
        <title>Insights into the chromosomal genome structure of Flemingia macrophylla.</title>
        <authorList>
            <person name="Ding Y."/>
            <person name="Zhao Y."/>
            <person name="Bi W."/>
            <person name="Wu M."/>
            <person name="Zhao G."/>
            <person name="Gong Y."/>
            <person name="Li W."/>
            <person name="Zhang P."/>
        </authorList>
    </citation>
    <scope>NUCLEOTIDE SEQUENCE [LARGE SCALE GENOMIC DNA]</scope>
    <source>
        <strain evidence="4">DYQJB</strain>
        <tissue evidence="4">Leaf</tissue>
    </source>
</reference>
<gene>
    <name evidence="4" type="ORF">Fmac_023425</name>
</gene>
<dbReference type="Proteomes" id="UP001603857">
    <property type="component" value="Unassembled WGS sequence"/>
</dbReference>
<dbReference type="PANTHER" id="PTHR33155">
    <property type="entry name" value="FANTASTIC FOUR-LIKE PROTEIN (DUF3049)"/>
    <property type="match status" value="1"/>
</dbReference>
<name>A0ABD1LLH5_9FABA</name>
<dbReference type="InterPro" id="IPR046431">
    <property type="entry name" value="FAF_dom"/>
</dbReference>
<feature type="region of interest" description="Disordered" evidence="2">
    <location>
        <begin position="120"/>
        <end position="150"/>
    </location>
</feature>
<organism evidence="4 5">
    <name type="scientific">Flemingia macrophylla</name>
    <dbReference type="NCBI Taxonomy" id="520843"/>
    <lineage>
        <taxon>Eukaryota</taxon>
        <taxon>Viridiplantae</taxon>
        <taxon>Streptophyta</taxon>
        <taxon>Embryophyta</taxon>
        <taxon>Tracheophyta</taxon>
        <taxon>Spermatophyta</taxon>
        <taxon>Magnoliopsida</taxon>
        <taxon>eudicotyledons</taxon>
        <taxon>Gunneridae</taxon>
        <taxon>Pentapetalae</taxon>
        <taxon>rosids</taxon>
        <taxon>fabids</taxon>
        <taxon>Fabales</taxon>
        <taxon>Fabaceae</taxon>
        <taxon>Papilionoideae</taxon>
        <taxon>50 kb inversion clade</taxon>
        <taxon>NPAAA clade</taxon>
        <taxon>indigoferoid/millettioid clade</taxon>
        <taxon>Phaseoleae</taxon>
        <taxon>Flemingia</taxon>
    </lineage>
</organism>
<sequence>MTTIVCHESRALKLRLPSSKPTPPQFIDLAFKSCSWESNQTTTKPRIEENKLTTPTWSFIEALSNVAKDPTQRETTYVHPQQKRSSALLSPRSLELCTENLGSESGTDIAGNSIDMLSSATTREQSQIQPRQASKAKTQNFPPPLTTIRGSESLRVRPHREDGRLVIEVTKVPPSASCFQAQRNHGRLRLCFLTNPSFDPKEEDDVQDNEPLANEDENEPLANENENESESEIIQQIKQDEEEEEEECIACGCDESNNYYMPRRCKEGGDHENSEYLLLNWSVATS</sequence>
<dbReference type="Pfam" id="PF11250">
    <property type="entry name" value="FAF"/>
    <property type="match status" value="1"/>
</dbReference>
<proteinExistence type="inferred from homology"/>
<evidence type="ECO:0000259" key="3">
    <source>
        <dbReference type="Pfam" id="PF11250"/>
    </source>
</evidence>
<keyword evidence="5" id="KW-1185">Reference proteome</keyword>
<evidence type="ECO:0000313" key="5">
    <source>
        <dbReference type="Proteomes" id="UP001603857"/>
    </source>
</evidence>
<evidence type="ECO:0000256" key="1">
    <source>
        <dbReference type="ARBA" id="ARBA00008690"/>
    </source>
</evidence>
<feature type="compositionally biased region" description="Polar residues" evidence="2">
    <location>
        <begin position="120"/>
        <end position="140"/>
    </location>
</feature>
<accession>A0ABD1LLH5</accession>
<dbReference type="EMBL" id="JBGMDY010000008">
    <property type="protein sequence ID" value="KAL2324367.1"/>
    <property type="molecule type" value="Genomic_DNA"/>
</dbReference>
<feature type="domain" description="FAF" evidence="3">
    <location>
        <begin position="140"/>
        <end position="192"/>
    </location>
</feature>
<evidence type="ECO:0000256" key="2">
    <source>
        <dbReference type="SAM" id="MobiDB-lite"/>
    </source>
</evidence>
<protein>
    <recommendedName>
        <fullName evidence="3">FAF domain-containing protein</fullName>
    </recommendedName>
</protein>
<comment type="caution">
    <text evidence="4">The sequence shown here is derived from an EMBL/GenBank/DDBJ whole genome shotgun (WGS) entry which is preliminary data.</text>
</comment>
<comment type="similarity">
    <text evidence="1">Belongs to the fantastic four family.</text>
</comment>
<dbReference type="AlphaFoldDB" id="A0ABD1LLH5"/>
<feature type="region of interest" description="Disordered" evidence="2">
    <location>
        <begin position="199"/>
        <end position="242"/>
    </location>
</feature>
<evidence type="ECO:0000313" key="4">
    <source>
        <dbReference type="EMBL" id="KAL2324367.1"/>
    </source>
</evidence>
<feature type="compositionally biased region" description="Acidic residues" evidence="2">
    <location>
        <begin position="201"/>
        <end position="231"/>
    </location>
</feature>
<dbReference type="PANTHER" id="PTHR33155:SF53">
    <property type="entry name" value="FANTASTIC FOUR-LIKE PROTEIN"/>
    <property type="match status" value="1"/>
</dbReference>
<dbReference type="InterPro" id="IPR021410">
    <property type="entry name" value="FAF"/>
</dbReference>